<dbReference type="Proteomes" id="UP001364695">
    <property type="component" value="Unassembled WGS sequence"/>
</dbReference>
<organism evidence="1 2">
    <name type="scientific">Amphibiibacter pelophylacis</name>
    <dbReference type="NCBI Taxonomy" id="1799477"/>
    <lineage>
        <taxon>Bacteria</taxon>
        <taxon>Pseudomonadati</taxon>
        <taxon>Pseudomonadota</taxon>
        <taxon>Betaproteobacteria</taxon>
        <taxon>Burkholderiales</taxon>
        <taxon>Sphaerotilaceae</taxon>
        <taxon>Amphibiibacter</taxon>
    </lineage>
</organism>
<reference evidence="1" key="1">
    <citation type="submission" date="2023-10" db="EMBL/GenBank/DDBJ databases">
        <title>Amphibacter perezi, gen. nov., sp. nov. a novel taxa of the family Comamonadaceae, class Betaproteobacteria isolated from the skin microbiota of Pelophylax perezi from different populations.</title>
        <authorList>
            <person name="Costa S."/>
            <person name="Proenca D.N."/>
            <person name="Lopes I."/>
            <person name="Morais P.V."/>
        </authorList>
    </citation>
    <scope>NUCLEOTIDE SEQUENCE</scope>
    <source>
        <strain evidence="1">SL12-8</strain>
    </source>
</reference>
<gene>
    <name evidence="1" type="ORF">RV045_08700</name>
</gene>
<name>A0ACC6P2M5_9BURK</name>
<proteinExistence type="predicted"/>
<accession>A0ACC6P2M5</accession>
<evidence type="ECO:0000313" key="1">
    <source>
        <dbReference type="EMBL" id="MEJ7138508.1"/>
    </source>
</evidence>
<evidence type="ECO:0000313" key="2">
    <source>
        <dbReference type="Proteomes" id="UP001364695"/>
    </source>
</evidence>
<comment type="caution">
    <text evidence="1">The sequence shown here is derived from an EMBL/GenBank/DDBJ whole genome shotgun (WGS) entry which is preliminary data.</text>
</comment>
<dbReference type="EMBL" id="JAWDIE010000011">
    <property type="protein sequence ID" value="MEJ7138508.1"/>
    <property type="molecule type" value="Genomic_DNA"/>
</dbReference>
<keyword evidence="2" id="KW-1185">Reference proteome</keyword>
<protein>
    <submittedName>
        <fullName evidence="1">AI-2E family transporter</fullName>
    </submittedName>
</protein>
<sequence length="395" mass="42293">MSPEPRPSRHSLFPPGWNSRATWTWLALIVLTLWLLWLLAPILTPFVVGVVLAYVLQPAVRALVARRVPPSLAVVGVLVLVILSLLSLFLLLVPVVMTQVPKLVTQVPLLAERFNDTVAPLLQRLGLDVQIDVAGVRRLVLEHFQVNSEGWMTQGLAWLRTGSGVALSVLGNAVLIPLVTFFILADFATLSAKAKRLVPPRWLPAVQSFMAESNEALGQYLRGQLSLMLVLAAYFSIGWSMVGLSVALPVGVFTGLAFFIPYVGPGLGILLATLSALLDATGWGTVAGVIGVFITGQLLESFVLTPRLVGERLGMSPVAVLFALMAFGHLLGFTGVLIALPASAVLLVALRRASGWYLASDIYTGDDTQDDADNDRPGGADAVNPSRRNPSGRDA</sequence>